<dbReference type="GO" id="GO:0006284">
    <property type="term" value="P:base-excision repair"/>
    <property type="evidence" value="ECO:0007669"/>
    <property type="project" value="InterPro"/>
</dbReference>
<keyword evidence="1 9" id="KW-0479">Metal-binding</keyword>
<evidence type="ECO:0000313" key="11">
    <source>
        <dbReference type="Proteomes" id="UP000279384"/>
    </source>
</evidence>
<proteinExistence type="predicted"/>
<comment type="caution">
    <text evidence="10">The sequence shown here is derived from an EMBL/GenBank/DDBJ whole genome shotgun (WGS) entry which is preliminary data.</text>
</comment>
<dbReference type="Gene3D" id="1.10.340.30">
    <property type="entry name" value="Hypothetical protein, domain 2"/>
    <property type="match status" value="1"/>
</dbReference>
<keyword evidence="4 9" id="KW-0862">Zinc</keyword>
<evidence type="ECO:0000256" key="7">
    <source>
        <dbReference type="ARBA" id="ARBA00057608"/>
    </source>
</evidence>
<dbReference type="GO" id="GO:0046872">
    <property type="term" value="F:metal ion binding"/>
    <property type="evidence" value="ECO:0007669"/>
    <property type="project" value="UniProtKB-KW"/>
</dbReference>
<dbReference type="EC" id="3.2.2.20" evidence="8"/>
<sequence>MNGKPAITHKEPATMTTLQRCGWCSDDPLYIAYHDTEWGQPVHDDRKLFEMLVLEGAQAGLSWITILRKRDNYRRAFHHFDPQRVAAMDEADVERLLQDAGIVRNRLKINSAIRNARVFLAMQQKHGSFARWLWDHVDGQPLQNQWASLGECPASTELSDRISKALKKEGMNFVGSTVIYAFLQATGVVNDHLCTCPQHPQHRQHGA</sequence>
<dbReference type="Pfam" id="PF03352">
    <property type="entry name" value="Adenine_glyco"/>
    <property type="match status" value="1"/>
</dbReference>
<evidence type="ECO:0000256" key="1">
    <source>
        <dbReference type="ARBA" id="ARBA00022723"/>
    </source>
</evidence>
<reference evidence="10 11" key="1">
    <citation type="submission" date="2018-10" db="EMBL/GenBank/DDBJ databases">
        <title>Genomic Encyclopedia of Type Strains, Phase IV (KMG-IV): sequencing the most valuable type-strain genomes for metagenomic binning, comparative biology and taxonomic classification.</title>
        <authorList>
            <person name="Goeker M."/>
        </authorList>
    </citation>
    <scope>NUCLEOTIDE SEQUENCE [LARGE SCALE GENOMIC DNA]</scope>
    <source>
        <strain evidence="10 11">DSM 3303</strain>
    </source>
</reference>
<feature type="binding site" evidence="9">
    <location>
        <position position="192"/>
    </location>
    <ligand>
        <name>Zn(2+)</name>
        <dbReference type="ChEBI" id="CHEBI:29105"/>
    </ligand>
</feature>
<dbReference type="FunFam" id="1.10.340.30:FF:000009">
    <property type="entry name" value="DNA-3-methyladenine glycosylase I"/>
    <property type="match status" value="1"/>
</dbReference>
<evidence type="ECO:0000256" key="8">
    <source>
        <dbReference type="ARBA" id="ARBA00066766"/>
    </source>
</evidence>
<feature type="binding site" evidence="9">
    <location>
        <position position="196"/>
    </location>
    <ligand>
        <name>Zn(2+)</name>
        <dbReference type="ChEBI" id="CHEBI:29105"/>
    </ligand>
</feature>
<dbReference type="EMBL" id="RBID01000011">
    <property type="protein sequence ID" value="RKQ61121.1"/>
    <property type="molecule type" value="Genomic_DNA"/>
</dbReference>
<evidence type="ECO:0000256" key="4">
    <source>
        <dbReference type="ARBA" id="ARBA00022833"/>
    </source>
</evidence>
<evidence type="ECO:0000256" key="9">
    <source>
        <dbReference type="PIRSR" id="PIRSR604597-1"/>
    </source>
</evidence>
<dbReference type="AlphaFoldDB" id="A0A495BJP8"/>
<organism evidence="10 11">
    <name type="scientific">Vogesella indigofera</name>
    <name type="common">Pseudomonas indigofera</name>
    <dbReference type="NCBI Taxonomy" id="45465"/>
    <lineage>
        <taxon>Bacteria</taxon>
        <taxon>Pseudomonadati</taxon>
        <taxon>Pseudomonadota</taxon>
        <taxon>Betaproteobacteria</taxon>
        <taxon>Neisseriales</taxon>
        <taxon>Chromobacteriaceae</taxon>
        <taxon>Vogesella</taxon>
    </lineage>
</organism>
<keyword evidence="2" id="KW-0227">DNA damage</keyword>
<keyword evidence="3" id="KW-0378">Hydrolase</keyword>
<dbReference type="InterPro" id="IPR004597">
    <property type="entry name" value="Tag"/>
</dbReference>
<protein>
    <recommendedName>
        <fullName evidence="8">DNA-3-methyladenine glycosylase I</fullName>
        <ecNumber evidence="8">3.2.2.20</ecNumber>
    </recommendedName>
</protein>
<evidence type="ECO:0000256" key="5">
    <source>
        <dbReference type="ARBA" id="ARBA00023204"/>
    </source>
</evidence>
<evidence type="ECO:0000256" key="3">
    <source>
        <dbReference type="ARBA" id="ARBA00022801"/>
    </source>
</evidence>
<dbReference type="InterPro" id="IPR052891">
    <property type="entry name" value="DNA-3mA_glycosylase"/>
</dbReference>
<dbReference type="PANTHER" id="PTHR30037:SF4">
    <property type="entry name" value="DNA-3-METHYLADENINE GLYCOSYLASE I"/>
    <property type="match status" value="1"/>
</dbReference>
<dbReference type="NCBIfam" id="TIGR00624">
    <property type="entry name" value="tag"/>
    <property type="match status" value="1"/>
</dbReference>
<evidence type="ECO:0000256" key="2">
    <source>
        <dbReference type="ARBA" id="ARBA00022763"/>
    </source>
</evidence>
<dbReference type="PANTHER" id="PTHR30037">
    <property type="entry name" value="DNA-3-METHYLADENINE GLYCOSYLASE 1"/>
    <property type="match status" value="1"/>
</dbReference>
<comment type="catalytic activity">
    <reaction evidence="6">
        <text>Hydrolysis of alkylated DNA, releasing 3-methyladenine.</text>
        <dbReference type="EC" id="3.2.2.20"/>
    </reaction>
</comment>
<evidence type="ECO:0000256" key="6">
    <source>
        <dbReference type="ARBA" id="ARBA00052558"/>
    </source>
</evidence>
<gene>
    <name evidence="10" type="ORF">C8E02_0888</name>
</gene>
<keyword evidence="5" id="KW-0234">DNA repair</keyword>
<dbReference type="Proteomes" id="UP000279384">
    <property type="component" value="Unassembled WGS sequence"/>
</dbReference>
<name>A0A495BJP8_VOGIN</name>
<feature type="binding site" evidence="9">
    <location>
        <position position="34"/>
    </location>
    <ligand>
        <name>Zn(2+)</name>
        <dbReference type="ChEBI" id="CHEBI:29105"/>
    </ligand>
</feature>
<feature type="binding site" evidence="9">
    <location>
        <position position="21"/>
    </location>
    <ligand>
        <name>Zn(2+)</name>
        <dbReference type="ChEBI" id="CHEBI:29105"/>
    </ligand>
</feature>
<evidence type="ECO:0000313" key="10">
    <source>
        <dbReference type="EMBL" id="RKQ61121.1"/>
    </source>
</evidence>
<dbReference type="GO" id="GO:0008725">
    <property type="term" value="F:DNA-3-methyladenine glycosylase activity"/>
    <property type="evidence" value="ECO:0007669"/>
    <property type="project" value="UniProtKB-EC"/>
</dbReference>
<comment type="function">
    <text evidence="7">Hydrolysis of the deoxyribose N-glycosidic bond to excise 3-methyladenine from the damaged DNA polymer formed by alkylation lesions.</text>
</comment>
<dbReference type="SUPFAM" id="SSF48150">
    <property type="entry name" value="DNA-glycosylase"/>
    <property type="match status" value="1"/>
</dbReference>
<dbReference type="InterPro" id="IPR005019">
    <property type="entry name" value="Adenine_glyco"/>
</dbReference>
<accession>A0A495BJP8</accession>
<dbReference type="InterPro" id="IPR011257">
    <property type="entry name" value="DNA_glycosylase"/>
</dbReference>